<evidence type="ECO:0000256" key="1">
    <source>
        <dbReference type="SAM" id="Phobius"/>
    </source>
</evidence>
<dbReference type="OrthoDB" id="442863at2759"/>
<keyword evidence="1" id="KW-1133">Transmembrane helix</keyword>
<organism evidence="2 3">
    <name type="scientific">Stomoxys calcitrans</name>
    <name type="common">Stable fly</name>
    <name type="synonym">Conops calcitrans</name>
    <dbReference type="NCBI Taxonomy" id="35570"/>
    <lineage>
        <taxon>Eukaryota</taxon>
        <taxon>Metazoa</taxon>
        <taxon>Ecdysozoa</taxon>
        <taxon>Arthropoda</taxon>
        <taxon>Hexapoda</taxon>
        <taxon>Insecta</taxon>
        <taxon>Pterygota</taxon>
        <taxon>Neoptera</taxon>
        <taxon>Endopterygota</taxon>
        <taxon>Diptera</taxon>
        <taxon>Brachycera</taxon>
        <taxon>Muscomorpha</taxon>
        <taxon>Muscoidea</taxon>
        <taxon>Muscidae</taxon>
        <taxon>Stomoxys</taxon>
    </lineage>
</organism>
<keyword evidence="1" id="KW-0812">Transmembrane</keyword>
<dbReference type="VEuPathDB" id="VectorBase:SCAU000253"/>
<dbReference type="AlphaFoldDB" id="A0A1I8NM91"/>
<protein>
    <submittedName>
        <fullName evidence="2">Uncharacterized protein</fullName>
    </submittedName>
</protein>
<evidence type="ECO:0000313" key="2">
    <source>
        <dbReference type="EnsemblMetazoa" id="SCAU000253-PA"/>
    </source>
</evidence>
<dbReference type="Pfam" id="PF15013">
    <property type="entry name" value="CCSMST1"/>
    <property type="match status" value="1"/>
</dbReference>
<dbReference type="EnsemblMetazoa" id="SCAU000253-RA">
    <property type="protein sequence ID" value="SCAU000253-PA"/>
    <property type="gene ID" value="SCAU000253"/>
</dbReference>
<reference evidence="2" key="1">
    <citation type="submission" date="2020-05" db="UniProtKB">
        <authorList>
            <consortium name="EnsemblMetazoa"/>
        </authorList>
    </citation>
    <scope>IDENTIFICATION</scope>
    <source>
        <strain evidence="2">USDA</strain>
    </source>
</reference>
<keyword evidence="1" id="KW-0472">Membrane</keyword>
<name>A0A1I8NM91_STOCA</name>
<keyword evidence="3" id="KW-1185">Reference proteome</keyword>
<sequence>MNTVKIAQALLRIRPALCSQQRLMAQKLGNTKTSSKTSPESEVNNEPIQYFGSDAASWRAKDTRSGGSDEHLWYQPYVISGSLAIFLLYFCVLREESDIDLKLEGNLYEHVHGLEEVQLTMNYKYNKENGLDNREVIKRLGELGIDVKLLDAK</sequence>
<feature type="transmembrane region" description="Helical" evidence="1">
    <location>
        <begin position="74"/>
        <end position="93"/>
    </location>
</feature>
<proteinExistence type="predicted"/>
<dbReference type="InterPro" id="IPR029160">
    <property type="entry name" value="UQCC4"/>
</dbReference>
<dbReference type="PANTHER" id="PTHR35268:SF1">
    <property type="entry name" value="UBIQUINOL-CYTOCHROME-C REDUCTASE COMPLEX ASSEMBLY FACTOR 4"/>
    <property type="match status" value="1"/>
</dbReference>
<evidence type="ECO:0000313" key="3">
    <source>
        <dbReference type="Proteomes" id="UP000095300"/>
    </source>
</evidence>
<dbReference type="PANTHER" id="PTHR35268">
    <property type="entry name" value="PROTEIN CCSMST1"/>
    <property type="match status" value="1"/>
</dbReference>
<accession>A0A1I8NM91</accession>
<dbReference type="KEGG" id="scac:106092383"/>
<dbReference type="Proteomes" id="UP000095300">
    <property type="component" value="Unassembled WGS sequence"/>
</dbReference>
<gene>
    <name evidence="2" type="primary">106092383</name>
</gene>